<dbReference type="EMBL" id="CAFABG010000099">
    <property type="protein sequence ID" value="CAB4832087.1"/>
    <property type="molecule type" value="Genomic_DNA"/>
</dbReference>
<reference evidence="3" key="1">
    <citation type="submission" date="2020-05" db="EMBL/GenBank/DDBJ databases">
        <authorList>
            <person name="Chiriac C."/>
            <person name="Salcher M."/>
            <person name="Ghai R."/>
            <person name="Kavagutti S V."/>
        </authorList>
    </citation>
    <scope>NUCLEOTIDE SEQUENCE</scope>
</reference>
<protein>
    <submittedName>
        <fullName evidence="3">Unannotated protein</fullName>
    </submittedName>
</protein>
<evidence type="ECO:0000313" key="3">
    <source>
        <dbReference type="EMBL" id="CAB5047246.1"/>
    </source>
</evidence>
<gene>
    <name evidence="1" type="ORF">UFOPK3181_01046</name>
    <name evidence="2" type="ORF">UFOPK4248_00631</name>
    <name evidence="3" type="ORF">UFOPK4284_00495</name>
</gene>
<dbReference type="Pfam" id="PF05787">
    <property type="entry name" value="PhoX"/>
    <property type="match status" value="1"/>
</dbReference>
<dbReference type="EMBL" id="CAFBQE010000022">
    <property type="protein sequence ID" value="CAB5047246.1"/>
    <property type="molecule type" value="Genomic_DNA"/>
</dbReference>
<evidence type="ECO:0000313" key="2">
    <source>
        <dbReference type="EMBL" id="CAB5042466.1"/>
    </source>
</evidence>
<accession>A0A6J7T220</accession>
<organism evidence="3">
    <name type="scientific">freshwater metagenome</name>
    <dbReference type="NCBI Taxonomy" id="449393"/>
    <lineage>
        <taxon>unclassified sequences</taxon>
        <taxon>metagenomes</taxon>
        <taxon>ecological metagenomes</taxon>
    </lineage>
</organism>
<dbReference type="EMBL" id="CAFBQB010000071">
    <property type="protein sequence ID" value="CAB5042466.1"/>
    <property type="molecule type" value="Genomic_DNA"/>
</dbReference>
<name>A0A6J7T220_9ZZZZ</name>
<dbReference type="AlphaFoldDB" id="A0A6J7T220"/>
<dbReference type="InterPro" id="IPR008557">
    <property type="entry name" value="PhoX"/>
</dbReference>
<evidence type="ECO:0000313" key="1">
    <source>
        <dbReference type="EMBL" id="CAB4832087.1"/>
    </source>
</evidence>
<proteinExistence type="predicted"/>
<sequence>MNFKRIISTLAVVAVAGSLSAASWPEKKPIYMISTNEAAVLNPIATTGDVISGTVIRGIPDGMGAFLNDRGGLTVLASHEVSITDKIAARSMSNENPWGVSITKMNYSLNGKAITSAEPLIKKINFYNYKTGLYQSNPLGGEPTGSTAGSYDGKTAGSFGWGISRFCSATYSPAGTFMYNGIGYEGGLYTTGEEVGDNSRGFGFDMDGNGYQLPRMGMLSFENIIPSTKPGPNTVVLSTEDGSATDSQLHLYIGKKQSTGTSVDKAGLTNGDLYVLNVPTIADDNILRTTVAKSTPVDATFKKIEWNASVADFSKGAKDNGFRFSRIEDGNWDPNNSNIFYFLTTESNKDPVATAANPNEPTNTRDGGALWRLTFKDAQNPLLGAKLEMLLNGGEAPYLSKPDNLTVTKDGIIMIQEDPGNNAHVARLIAYRIKDAKLAVVAQFDPMYFTTGGSKFMTQDEESSGIIDVTDFLRKGNDTKTYFMLNAQIHTYSGVATVDPAVKGALSPSRPDLANRNVAKKLALDTATVEGGQFYTLAISNWDDIFKG</sequence>